<dbReference type="EMBL" id="KV425986">
    <property type="protein sequence ID" value="KZV93662.1"/>
    <property type="molecule type" value="Genomic_DNA"/>
</dbReference>
<proteinExistence type="predicted"/>
<feature type="region of interest" description="Disordered" evidence="1">
    <location>
        <begin position="41"/>
        <end position="167"/>
    </location>
</feature>
<feature type="compositionally biased region" description="Low complexity" evidence="1">
    <location>
        <begin position="59"/>
        <end position="73"/>
    </location>
</feature>
<sequence length="197" mass="21917">MTRWRQVSYVYLPASTLRESRSVKVNNDRAKFQARTLDIPSYASSTPSRPTDGFHARNSLRSSRDASTASTTSNFTTRCKVERQARPSTRRMAAMRDGTSDNPAESLTPDARGQTETDTGDAMRSVRMRGHEGARGASDVLGDGQGGRRIVPSPRRKPNPNASQPRRGYVILCSPSAMHNARFRGRDDRRIGQTEYL</sequence>
<organism evidence="2 3">
    <name type="scientific">Exidia glandulosa HHB12029</name>
    <dbReference type="NCBI Taxonomy" id="1314781"/>
    <lineage>
        <taxon>Eukaryota</taxon>
        <taxon>Fungi</taxon>
        <taxon>Dikarya</taxon>
        <taxon>Basidiomycota</taxon>
        <taxon>Agaricomycotina</taxon>
        <taxon>Agaricomycetes</taxon>
        <taxon>Auriculariales</taxon>
        <taxon>Exidiaceae</taxon>
        <taxon>Exidia</taxon>
    </lineage>
</organism>
<keyword evidence="3" id="KW-1185">Reference proteome</keyword>
<accession>A0A165INS8</accession>
<evidence type="ECO:0000313" key="3">
    <source>
        <dbReference type="Proteomes" id="UP000077266"/>
    </source>
</evidence>
<evidence type="ECO:0000256" key="1">
    <source>
        <dbReference type="SAM" id="MobiDB-lite"/>
    </source>
</evidence>
<gene>
    <name evidence="2" type="ORF">EXIGLDRAFT_39892</name>
</gene>
<dbReference type="InParanoid" id="A0A165INS8"/>
<reference evidence="2 3" key="1">
    <citation type="journal article" date="2016" name="Mol. Biol. Evol.">
        <title>Comparative Genomics of Early-Diverging Mushroom-Forming Fungi Provides Insights into the Origins of Lignocellulose Decay Capabilities.</title>
        <authorList>
            <person name="Nagy L.G."/>
            <person name="Riley R."/>
            <person name="Tritt A."/>
            <person name="Adam C."/>
            <person name="Daum C."/>
            <person name="Floudas D."/>
            <person name="Sun H."/>
            <person name="Yadav J.S."/>
            <person name="Pangilinan J."/>
            <person name="Larsson K.H."/>
            <person name="Matsuura K."/>
            <person name="Barry K."/>
            <person name="Labutti K."/>
            <person name="Kuo R."/>
            <person name="Ohm R.A."/>
            <person name="Bhattacharya S.S."/>
            <person name="Shirouzu T."/>
            <person name="Yoshinaga Y."/>
            <person name="Martin F.M."/>
            <person name="Grigoriev I.V."/>
            <person name="Hibbett D.S."/>
        </authorList>
    </citation>
    <scope>NUCLEOTIDE SEQUENCE [LARGE SCALE GENOMIC DNA]</scope>
    <source>
        <strain evidence="2 3">HHB12029</strain>
    </source>
</reference>
<evidence type="ECO:0000313" key="2">
    <source>
        <dbReference type="EMBL" id="KZV93662.1"/>
    </source>
</evidence>
<dbReference type="Proteomes" id="UP000077266">
    <property type="component" value="Unassembled WGS sequence"/>
</dbReference>
<dbReference type="AlphaFoldDB" id="A0A165INS8"/>
<name>A0A165INS8_EXIGL</name>
<protein>
    <submittedName>
        <fullName evidence="2">Uncharacterized protein</fullName>
    </submittedName>
</protein>